<dbReference type="EMBL" id="UINC01025705">
    <property type="protein sequence ID" value="SVB01787.1"/>
    <property type="molecule type" value="Genomic_DNA"/>
</dbReference>
<dbReference type="GO" id="GO:0006189">
    <property type="term" value="P:'de novo' IMP biosynthetic process"/>
    <property type="evidence" value="ECO:0007669"/>
    <property type="project" value="InterPro"/>
</dbReference>
<evidence type="ECO:0000256" key="4">
    <source>
        <dbReference type="ARBA" id="ARBA00022755"/>
    </source>
</evidence>
<evidence type="ECO:0000313" key="8">
    <source>
        <dbReference type="EMBL" id="SVB01787.1"/>
    </source>
</evidence>
<dbReference type="GO" id="GO:0016787">
    <property type="term" value="F:hydrolase activity"/>
    <property type="evidence" value="ECO:0007669"/>
    <property type="project" value="UniProtKB-KW"/>
</dbReference>
<dbReference type="AlphaFoldDB" id="A0A382ALD3"/>
<evidence type="ECO:0000256" key="6">
    <source>
        <dbReference type="ARBA" id="ARBA00022840"/>
    </source>
</evidence>
<dbReference type="PANTHER" id="PTHR47552:SF1">
    <property type="entry name" value="PHOSPHORIBOSYLFORMYLGLYCINAMIDINE SYNTHASE SUBUNIT PURQ"/>
    <property type="match status" value="1"/>
</dbReference>
<keyword evidence="5" id="KW-0378">Hydrolase</keyword>
<dbReference type="NCBIfam" id="NF002957">
    <property type="entry name" value="PRK03619.1"/>
    <property type="match status" value="1"/>
</dbReference>
<evidence type="ECO:0000256" key="2">
    <source>
        <dbReference type="ARBA" id="ARBA00022598"/>
    </source>
</evidence>
<reference evidence="8" key="1">
    <citation type="submission" date="2018-05" db="EMBL/GenBank/DDBJ databases">
        <authorList>
            <person name="Lanie J.A."/>
            <person name="Ng W.-L."/>
            <person name="Kazmierczak K.M."/>
            <person name="Andrzejewski T.M."/>
            <person name="Davidsen T.M."/>
            <person name="Wayne K.J."/>
            <person name="Tettelin H."/>
            <person name="Glass J.I."/>
            <person name="Rusch D."/>
            <person name="Podicherti R."/>
            <person name="Tsui H.-C.T."/>
            <person name="Winkler M.E."/>
        </authorList>
    </citation>
    <scope>NUCLEOTIDE SEQUENCE</scope>
</reference>
<evidence type="ECO:0000256" key="7">
    <source>
        <dbReference type="ARBA" id="ARBA00022962"/>
    </source>
</evidence>
<organism evidence="8">
    <name type="scientific">marine metagenome</name>
    <dbReference type="NCBI Taxonomy" id="408172"/>
    <lineage>
        <taxon>unclassified sequences</taxon>
        <taxon>metagenomes</taxon>
        <taxon>ecological metagenomes</taxon>
    </lineage>
</organism>
<dbReference type="InterPro" id="IPR029062">
    <property type="entry name" value="Class_I_gatase-like"/>
</dbReference>
<evidence type="ECO:0000256" key="3">
    <source>
        <dbReference type="ARBA" id="ARBA00022741"/>
    </source>
</evidence>
<evidence type="ECO:0000256" key="1">
    <source>
        <dbReference type="ARBA" id="ARBA00022490"/>
    </source>
</evidence>
<dbReference type="CDD" id="cd01740">
    <property type="entry name" value="GATase1_FGAR_AT"/>
    <property type="match status" value="1"/>
</dbReference>
<keyword evidence="3" id="KW-0547">Nucleotide-binding</keyword>
<keyword evidence="7" id="KW-0315">Glutamine amidotransferase</keyword>
<gene>
    <name evidence="8" type="ORF">METZ01_LOCUS154641</name>
</gene>
<dbReference type="HAMAP" id="MF_00421">
    <property type="entry name" value="PurQ"/>
    <property type="match status" value="1"/>
</dbReference>
<dbReference type="PANTHER" id="PTHR47552">
    <property type="entry name" value="PHOSPHORIBOSYLFORMYLGLYCINAMIDINE SYNTHASE SUBUNIT PURQ"/>
    <property type="match status" value="1"/>
</dbReference>
<protein>
    <submittedName>
        <fullName evidence="8">Uncharacterized protein</fullName>
    </submittedName>
</protein>
<dbReference type="GO" id="GO:0005524">
    <property type="term" value="F:ATP binding"/>
    <property type="evidence" value="ECO:0007669"/>
    <property type="project" value="UniProtKB-KW"/>
</dbReference>
<keyword evidence="6" id="KW-0067">ATP-binding</keyword>
<dbReference type="Pfam" id="PF13507">
    <property type="entry name" value="GATase_5"/>
    <property type="match status" value="1"/>
</dbReference>
<dbReference type="NCBIfam" id="TIGR01737">
    <property type="entry name" value="FGAM_synth_I"/>
    <property type="match status" value="1"/>
</dbReference>
<dbReference type="GO" id="GO:0004642">
    <property type="term" value="F:phosphoribosylformylglycinamidine synthase activity"/>
    <property type="evidence" value="ECO:0007669"/>
    <property type="project" value="InterPro"/>
</dbReference>
<proteinExistence type="inferred from homology"/>
<dbReference type="InterPro" id="IPR010075">
    <property type="entry name" value="PRibForGlyAmidine_synth_PurQ"/>
</dbReference>
<name>A0A382ALD3_9ZZZZ</name>
<evidence type="ECO:0000256" key="5">
    <source>
        <dbReference type="ARBA" id="ARBA00022801"/>
    </source>
</evidence>
<dbReference type="PIRSF" id="PIRSF001586">
    <property type="entry name" value="FGAM_synth_I"/>
    <property type="match status" value="1"/>
</dbReference>
<keyword evidence="2" id="KW-0436">Ligase</keyword>
<keyword evidence="1" id="KW-0963">Cytoplasm</keyword>
<sequence>MRFAVLQFPGSNCDQDCVHVLRSVLGQDAGFLWHKEESIGNVDAVVVPGGFSYGDYLRTGSIAQFSPVMNAVKAFANDDGLVIGICNGFQILCETGLLPGALVRNRSLQFRCEHVHLKVPTTDSPFTREVPEGKVLRVPIAHGEGCYFADEKILAKLQANHQILFQYSTEAGELTDDANPNGSLLNIAGICNEGRNICGMMPHPERASEDILGEDDGRLVFEGMLRHLQARAGLSQAAVSEV</sequence>
<dbReference type="PROSITE" id="PS51273">
    <property type="entry name" value="GATASE_TYPE_1"/>
    <property type="match status" value="1"/>
</dbReference>
<keyword evidence="4" id="KW-0658">Purine biosynthesis</keyword>
<dbReference type="Gene3D" id="3.40.50.880">
    <property type="match status" value="1"/>
</dbReference>
<dbReference type="SMART" id="SM01211">
    <property type="entry name" value="GATase_5"/>
    <property type="match status" value="1"/>
</dbReference>
<dbReference type="SUPFAM" id="SSF52317">
    <property type="entry name" value="Class I glutamine amidotransferase-like"/>
    <property type="match status" value="1"/>
</dbReference>
<accession>A0A382ALD3</accession>